<sequence length="227" mass="24049">MSLLLAGVSISLTLGIYYLMKKIYMKIHHPLLVPIFTTSIILVVLLLLLQVPYEIYMVGGRWIDELLGPAVVALAIPLYDNRKMIKKNVVSIFISIFSGSIIGILSGVLLSVIIGLDDNLIASIAPKSVTTPIAMEISELLGGTPAIAAVYVMVAGISGTIFGPYLMRKATIHHPISIGIGFGTASHGIGTAKALELGTVEGALSSISLTLSAIFTSLLCPIIMTFL</sequence>
<evidence type="ECO:0000256" key="3">
    <source>
        <dbReference type="ARBA" id="ARBA00022692"/>
    </source>
</evidence>
<dbReference type="PANTHER" id="PTHR30249:SF17">
    <property type="entry name" value="HOLIN-LIKE PROTEIN CIDB"/>
    <property type="match status" value="1"/>
</dbReference>
<proteinExistence type="predicted"/>
<evidence type="ECO:0000256" key="6">
    <source>
        <dbReference type="SAM" id="Phobius"/>
    </source>
</evidence>
<feature type="transmembrane region" description="Helical" evidence="6">
    <location>
        <begin position="89"/>
        <end position="114"/>
    </location>
</feature>
<feature type="transmembrane region" description="Helical" evidence="6">
    <location>
        <begin position="31"/>
        <end position="51"/>
    </location>
</feature>
<dbReference type="STRING" id="1547283.A9C19_04390"/>
<keyword evidence="5 6" id="KW-0472">Membrane</keyword>
<keyword evidence="2" id="KW-1003">Cell membrane</keyword>
<keyword evidence="4 6" id="KW-1133">Transmembrane helix</keyword>
<evidence type="ECO:0000256" key="2">
    <source>
        <dbReference type="ARBA" id="ARBA00022475"/>
    </source>
</evidence>
<evidence type="ECO:0000256" key="4">
    <source>
        <dbReference type="ARBA" id="ARBA00022989"/>
    </source>
</evidence>
<gene>
    <name evidence="7" type="ORF">A9C19_04390</name>
</gene>
<dbReference type="Pfam" id="PF04172">
    <property type="entry name" value="LrgB"/>
    <property type="match status" value="1"/>
</dbReference>
<dbReference type="InterPro" id="IPR007300">
    <property type="entry name" value="CidB/LrgB"/>
</dbReference>
<name>A0A1L3MP87_9BACI</name>
<comment type="subcellular location">
    <subcellularLocation>
        <location evidence="1">Cell membrane</location>
        <topology evidence="1">Multi-pass membrane protein</topology>
    </subcellularLocation>
</comment>
<evidence type="ECO:0000313" key="8">
    <source>
        <dbReference type="Proteomes" id="UP000181936"/>
    </source>
</evidence>
<organism evidence="7 8">
    <name type="scientific">Bacillus weihaiensis</name>
    <dbReference type="NCBI Taxonomy" id="1547283"/>
    <lineage>
        <taxon>Bacteria</taxon>
        <taxon>Bacillati</taxon>
        <taxon>Bacillota</taxon>
        <taxon>Bacilli</taxon>
        <taxon>Bacillales</taxon>
        <taxon>Bacillaceae</taxon>
        <taxon>Bacillus</taxon>
    </lineage>
</organism>
<dbReference type="EMBL" id="CP016020">
    <property type="protein sequence ID" value="APH04034.1"/>
    <property type="molecule type" value="Genomic_DNA"/>
</dbReference>
<dbReference type="KEGG" id="bwh:A9C19_04390"/>
<dbReference type="GO" id="GO:0005886">
    <property type="term" value="C:plasma membrane"/>
    <property type="evidence" value="ECO:0007669"/>
    <property type="project" value="UniProtKB-SubCell"/>
</dbReference>
<keyword evidence="3 6" id="KW-0812">Transmembrane</keyword>
<accession>A0A1L3MP87</accession>
<keyword evidence="8" id="KW-1185">Reference proteome</keyword>
<dbReference type="Proteomes" id="UP000181936">
    <property type="component" value="Chromosome"/>
</dbReference>
<evidence type="ECO:0008006" key="9">
    <source>
        <dbReference type="Google" id="ProtNLM"/>
    </source>
</evidence>
<protein>
    <recommendedName>
        <fullName evidence="9">CidB/LrgB family autolysis modulator</fullName>
    </recommendedName>
</protein>
<dbReference type="AlphaFoldDB" id="A0A1L3MP87"/>
<dbReference type="OrthoDB" id="9811701at2"/>
<evidence type="ECO:0000313" key="7">
    <source>
        <dbReference type="EMBL" id="APH04034.1"/>
    </source>
</evidence>
<feature type="transmembrane region" description="Helical" evidence="6">
    <location>
        <begin position="146"/>
        <end position="167"/>
    </location>
</feature>
<dbReference type="RefSeq" id="WP_072578828.1">
    <property type="nucleotide sequence ID" value="NZ_CP016020.1"/>
</dbReference>
<evidence type="ECO:0000256" key="5">
    <source>
        <dbReference type="ARBA" id="ARBA00023136"/>
    </source>
</evidence>
<dbReference type="PANTHER" id="PTHR30249">
    <property type="entry name" value="PUTATIVE SEROTONIN TRANSPORTER"/>
    <property type="match status" value="1"/>
</dbReference>
<evidence type="ECO:0000256" key="1">
    <source>
        <dbReference type="ARBA" id="ARBA00004651"/>
    </source>
</evidence>
<reference evidence="7 8" key="1">
    <citation type="journal article" date="2016" name="Sci. Rep.">
        <title>Complete genome sequence and transcriptomic analysis of a novel marine strain Bacillus weihaiensis reveals the mechanism of brown algae degradation.</title>
        <authorList>
            <person name="Zhu Y."/>
            <person name="Chen P."/>
            <person name="Bao Y."/>
            <person name="Men Y."/>
            <person name="Zeng Y."/>
            <person name="Yang J."/>
            <person name="Sun J."/>
            <person name="Sun Y."/>
        </authorList>
    </citation>
    <scope>NUCLEOTIDE SEQUENCE [LARGE SCALE GENOMIC DNA]</scope>
    <source>
        <strain evidence="7 8">Alg07</strain>
    </source>
</reference>
<feature type="transmembrane region" description="Helical" evidence="6">
    <location>
        <begin position="203"/>
        <end position="224"/>
    </location>
</feature>